<reference evidence="3 4" key="1">
    <citation type="submission" date="2025-05" db="UniProtKB">
        <authorList>
            <consortium name="RefSeq"/>
        </authorList>
    </citation>
    <scope>IDENTIFICATION</scope>
    <source>
        <tissue evidence="3 4">Seedling</tissue>
    </source>
</reference>
<protein>
    <submittedName>
        <fullName evidence="3 4">Uncharacterized protein LOC107404929</fullName>
    </submittedName>
</protein>
<evidence type="ECO:0000313" key="5">
    <source>
        <dbReference type="RefSeq" id="XP_048331465.2"/>
    </source>
</evidence>
<feature type="region of interest" description="Disordered" evidence="1">
    <location>
        <begin position="289"/>
        <end position="320"/>
    </location>
</feature>
<feature type="compositionally biased region" description="Polar residues" evidence="1">
    <location>
        <begin position="131"/>
        <end position="151"/>
    </location>
</feature>
<feature type="compositionally biased region" description="Polar residues" evidence="1">
    <location>
        <begin position="295"/>
        <end position="314"/>
    </location>
</feature>
<evidence type="ECO:0000313" key="3">
    <source>
        <dbReference type="RefSeq" id="XP_048331463.2"/>
    </source>
</evidence>
<feature type="region of interest" description="Disordered" evidence="1">
    <location>
        <begin position="129"/>
        <end position="151"/>
    </location>
</feature>
<dbReference type="GeneID" id="107404929"/>
<proteinExistence type="predicted"/>
<dbReference type="RefSeq" id="XP_048331464.2">
    <property type="nucleotide sequence ID" value="XM_048475507.2"/>
</dbReference>
<feature type="compositionally biased region" description="Polar residues" evidence="1">
    <location>
        <begin position="508"/>
        <end position="523"/>
    </location>
</feature>
<gene>
    <name evidence="3 4 5" type="primary">LOC107404929</name>
</gene>
<dbReference type="RefSeq" id="XP_048331463.2">
    <property type="nucleotide sequence ID" value="XM_048475506.2"/>
</dbReference>
<evidence type="ECO:0000256" key="1">
    <source>
        <dbReference type="SAM" id="MobiDB-lite"/>
    </source>
</evidence>
<name>A0ABM3IM72_ZIZJJ</name>
<dbReference type="RefSeq" id="XP_048331465.2">
    <property type="nucleotide sequence ID" value="XM_048475508.2"/>
</dbReference>
<keyword evidence="2" id="KW-1185">Reference proteome</keyword>
<accession>A0ABM3IM72</accession>
<organism evidence="2 3">
    <name type="scientific">Ziziphus jujuba</name>
    <name type="common">Chinese jujube</name>
    <name type="synonym">Ziziphus sativa</name>
    <dbReference type="NCBI Taxonomy" id="326968"/>
    <lineage>
        <taxon>Eukaryota</taxon>
        <taxon>Viridiplantae</taxon>
        <taxon>Streptophyta</taxon>
        <taxon>Embryophyta</taxon>
        <taxon>Tracheophyta</taxon>
        <taxon>Spermatophyta</taxon>
        <taxon>Magnoliopsida</taxon>
        <taxon>eudicotyledons</taxon>
        <taxon>Gunneridae</taxon>
        <taxon>Pentapetalae</taxon>
        <taxon>rosids</taxon>
        <taxon>fabids</taxon>
        <taxon>Rosales</taxon>
        <taxon>Rhamnaceae</taxon>
        <taxon>Paliureae</taxon>
        <taxon>Ziziphus</taxon>
    </lineage>
</organism>
<feature type="region of interest" description="Disordered" evidence="1">
    <location>
        <begin position="501"/>
        <end position="523"/>
    </location>
</feature>
<sequence length="805" mass="87735">MDHHDLKASEIEINAGNHCSPRKHSLLEKTNSLPDFCVGLTDANVGLQKQGHEFDCETSDCKAEKLPEIERNDHISSTDCAQRNMDDLCSEGGQPLDKNIHDKMNGYWLNQRENGLKFVMQAVFPDKQCKTESSSSNSTQVILPASSNDSCQETNASIASKHSKTNGMDTSTCTDFRSNLKESAFRSSPPGIAIYAPKAEPETSKILPGKIYNLVEASETPESFRARNAGKVLGMSSDNNYGNMEDADLLKPDLFKKQNVRLVNQGKPDVLYEMDDAVDVARRVAREVEQEVEASGSTSSVQGRNSETIHQSFVDSADSRRKSCLTENGSVIQQGNGQDKSISVCSTKDMDTEVAHKGNDGHHKQELSYLTRKAESLTSNEHTSHHSNLDLNEDILQYEVEYPEQSVKEVVFNPAESVSKPIPVVAKSGVSLCLPMSQVLKEGELGWRGSAATSAFRPTAVSKSWIGSKACSGNDSAKHSPFKGIDLNVAAIGVEFGSELCQEKSTPEKSSFPPNGSSMEESSSQARRFSFDLNCVSEIDNCQELSPPTSLSRNCARDFDLNNNPASADASVSASQPGEGTKSLRNSGLDCPAVFSVENQEQPEFRSFKSAFSAVNPFQVSHGHAQPFLLDASNVLKSNEQLQRVTVLQPKLNYTQQPPHAFLYSNGFCIDPKNSLPPTLYAQGVMPYLTDPHATTIFPQVLGSAALSAFSRSQHVVQVPDGSGPSDVATARPNVDRYNGMNAMDSGSRGANARQLSIPLSSSTVEEQMKTFQQVSVSAPPAKRREPEGGWDSHQVCFRQVASWK</sequence>
<dbReference type="Proteomes" id="UP001652623">
    <property type="component" value="Chromosome 5"/>
</dbReference>
<dbReference type="PANTHER" id="PTHR47292:SF3">
    <property type="entry name" value="PROTEIN WAVE"/>
    <property type="match status" value="1"/>
</dbReference>
<evidence type="ECO:0000313" key="4">
    <source>
        <dbReference type="RefSeq" id="XP_048331464.2"/>
    </source>
</evidence>
<dbReference type="PANTHER" id="PTHR47292">
    <property type="entry name" value="TRANSCRIPTION ELONGATION FACTOR (TFIIS) FAMILY PROTEIN-RELATED"/>
    <property type="match status" value="1"/>
</dbReference>
<evidence type="ECO:0000313" key="2">
    <source>
        <dbReference type="Proteomes" id="UP001652623"/>
    </source>
</evidence>